<organism evidence="1 2">
    <name type="scientific">Ancylobacter polymorphus</name>
    <dbReference type="NCBI Taxonomy" id="223390"/>
    <lineage>
        <taxon>Bacteria</taxon>
        <taxon>Pseudomonadati</taxon>
        <taxon>Pseudomonadota</taxon>
        <taxon>Alphaproteobacteria</taxon>
        <taxon>Hyphomicrobiales</taxon>
        <taxon>Xanthobacteraceae</taxon>
        <taxon>Ancylobacter</taxon>
    </lineage>
</organism>
<dbReference type="SUPFAM" id="SSF49464">
    <property type="entry name" value="Carboxypeptidase regulatory domain-like"/>
    <property type="match status" value="1"/>
</dbReference>
<sequence>MTLYRWQASITDEAGNVMPGATVTVRNEASGLLPTLYADKAGATPLGNPFTTDANGAAAFYVAAGFYEITAALGLFTATWRWVNIGAMNASQCDPHAIEADAFLSINHTFDPTGTGITSTNVQAAIAEAVMLIADREVLGRYIGIRDITGTADTLLFADRGKLVRSTNASPTTITIPPQASVPWLDRTRIDFMWYGAGQPTFAPGSGVTIRGEDSKLKIAKRYGAASLIRLASNEWALIGNLAT</sequence>
<dbReference type="Gene3D" id="2.60.40.1120">
    <property type="entry name" value="Carboxypeptidase-like, regulatory domain"/>
    <property type="match status" value="1"/>
</dbReference>
<keyword evidence="1" id="KW-0645">Protease</keyword>
<protein>
    <submittedName>
        <fullName evidence="1">Carboxypeptidase-like regulatory domain-containing protein</fullName>
    </submittedName>
</protein>
<dbReference type="EMBL" id="CP083239">
    <property type="protein sequence ID" value="UOK73021.1"/>
    <property type="molecule type" value="Genomic_DNA"/>
</dbReference>
<name>A0A9E6ZZ40_9HYPH</name>
<evidence type="ECO:0000313" key="1">
    <source>
        <dbReference type="EMBL" id="UOK73021.1"/>
    </source>
</evidence>
<keyword evidence="1" id="KW-0378">Hydrolase</keyword>
<dbReference type="AlphaFoldDB" id="A0A9E6ZZ40"/>
<gene>
    <name evidence="1" type="ORF">K9D25_10130</name>
</gene>
<dbReference type="KEGG" id="apol:K9D25_10130"/>
<dbReference type="RefSeq" id="WP_244450714.1">
    <property type="nucleotide sequence ID" value="NZ_CP083239.1"/>
</dbReference>
<accession>A0A9E6ZZ40</accession>
<keyword evidence="1" id="KW-0121">Carboxypeptidase</keyword>
<dbReference type="Proteomes" id="UP000831684">
    <property type="component" value="Chromosome"/>
</dbReference>
<proteinExistence type="predicted"/>
<dbReference type="InterPro" id="IPR008969">
    <property type="entry name" value="CarboxyPept-like_regulatory"/>
</dbReference>
<dbReference type="GO" id="GO:0004180">
    <property type="term" value="F:carboxypeptidase activity"/>
    <property type="evidence" value="ECO:0007669"/>
    <property type="project" value="UniProtKB-KW"/>
</dbReference>
<reference evidence="1" key="1">
    <citation type="submission" date="2021-09" db="EMBL/GenBank/DDBJ databases">
        <title>Network and meta-omics reveal the key degrader and cooperation patterns in an efficient 1,4-dioxane-degrading microbial community.</title>
        <authorList>
            <person name="Dai C."/>
        </authorList>
    </citation>
    <scope>NUCLEOTIDE SEQUENCE</scope>
    <source>
        <strain evidence="1">ZM13</strain>
    </source>
</reference>
<evidence type="ECO:0000313" key="2">
    <source>
        <dbReference type="Proteomes" id="UP000831684"/>
    </source>
</evidence>